<sequence>MRTQPPHVLLVQFFGYGSVVEEQIRGSSVGRTLHINMHVAVRKRRVVSYLVLIDIQFNRNGAACAGAHRRYALRNGTFDFPLLFYLYRKTERNYMRKKESAVGRTRNSNWNKFAGDYYVYAPRVRRWTESVWRSVTSRSSCDHYSRERS</sequence>
<evidence type="ECO:0000313" key="2">
    <source>
        <dbReference type="Proteomes" id="UP000299102"/>
    </source>
</evidence>
<keyword evidence="2" id="KW-1185">Reference proteome</keyword>
<accession>A0A4C1TT99</accession>
<organism evidence="1 2">
    <name type="scientific">Eumeta variegata</name>
    <name type="common">Bagworm moth</name>
    <name type="synonym">Eumeta japonica</name>
    <dbReference type="NCBI Taxonomy" id="151549"/>
    <lineage>
        <taxon>Eukaryota</taxon>
        <taxon>Metazoa</taxon>
        <taxon>Ecdysozoa</taxon>
        <taxon>Arthropoda</taxon>
        <taxon>Hexapoda</taxon>
        <taxon>Insecta</taxon>
        <taxon>Pterygota</taxon>
        <taxon>Neoptera</taxon>
        <taxon>Endopterygota</taxon>
        <taxon>Lepidoptera</taxon>
        <taxon>Glossata</taxon>
        <taxon>Ditrysia</taxon>
        <taxon>Tineoidea</taxon>
        <taxon>Psychidae</taxon>
        <taxon>Oiketicinae</taxon>
        <taxon>Eumeta</taxon>
    </lineage>
</organism>
<reference evidence="1 2" key="1">
    <citation type="journal article" date="2019" name="Commun. Biol.">
        <title>The bagworm genome reveals a unique fibroin gene that provides high tensile strength.</title>
        <authorList>
            <person name="Kono N."/>
            <person name="Nakamura H."/>
            <person name="Ohtoshi R."/>
            <person name="Tomita M."/>
            <person name="Numata K."/>
            <person name="Arakawa K."/>
        </authorList>
    </citation>
    <scope>NUCLEOTIDE SEQUENCE [LARGE SCALE GENOMIC DNA]</scope>
</reference>
<comment type="caution">
    <text evidence="1">The sequence shown here is derived from an EMBL/GenBank/DDBJ whole genome shotgun (WGS) entry which is preliminary data.</text>
</comment>
<gene>
    <name evidence="1" type="ORF">EVAR_17733_1</name>
</gene>
<dbReference type="AlphaFoldDB" id="A0A4C1TT99"/>
<protein>
    <submittedName>
        <fullName evidence="1">Uncharacterized protein</fullName>
    </submittedName>
</protein>
<evidence type="ECO:0000313" key="1">
    <source>
        <dbReference type="EMBL" id="GBP17235.1"/>
    </source>
</evidence>
<dbReference type="EMBL" id="BGZK01000086">
    <property type="protein sequence ID" value="GBP17235.1"/>
    <property type="molecule type" value="Genomic_DNA"/>
</dbReference>
<name>A0A4C1TT99_EUMVA</name>
<dbReference type="Proteomes" id="UP000299102">
    <property type="component" value="Unassembled WGS sequence"/>
</dbReference>
<proteinExistence type="predicted"/>